<dbReference type="EMBL" id="JBHSUW010000001">
    <property type="protein sequence ID" value="MFC6500291.1"/>
    <property type="molecule type" value="Genomic_DNA"/>
</dbReference>
<dbReference type="InterPro" id="IPR057326">
    <property type="entry name" value="KR_dom"/>
</dbReference>
<keyword evidence="3" id="KW-0808">Transferase</keyword>
<dbReference type="Proteomes" id="UP001596321">
    <property type="component" value="Unassembled WGS sequence"/>
</dbReference>
<protein>
    <submittedName>
        <fullName evidence="6">Beta-ketoacyl reductase</fullName>
    </submittedName>
</protein>
<organism evidence="6 7">
    <name type="scientific">Streptomyces plicatus</name>
    <dbReference type="NCBI Taxonomy" id="1922"/>
    <lineage>
        <taxon>Bacteria</taxon>
        <taxon>Bacillati</taxon>
        <taxon>Actinomycetota</taxon>
        <taxon>Actinomycetes</taxon>
        <taxon>Kitasatosporales</taxon>
        <taxon>Streptomycetaceae</taxon>
        <taxon>Streptomyces</taxon>
        <taxon>Streptomyces rochei group</taxon>
    </lineage>
</organism>
<dbReference type="InterPro" id="IPR050091">
    <property type="entry name" value="PKS_NRPS_Biosynth_Enz"/>
</dbReference>
<dbReference type="InterPro" id="IPR009081">
    <property type="entry name" value="PP-bd_ACP"/>
</dbReference>
<dbReference type="PANTHER" id="PTHR43775:SF51">
    <property type="entry name" value="INACTIVE PHENOLPHTHIOCEROL SYNTHESIS POLYKETIDE SYNTHASE TYPE I PKS1-RELATED"/>
    <property type="match status" value="1"/>
</dbReference>
<dbReference type="PROSITE" id="PS50075">
    <property type="entry name" value="CARRIER"/>
    <property type="match status" value="1"/>
</dbReference>
<keyword evidence="2" id="KW-0597">Phosphoprotein</keyword>
<dbReference type="InterPro" id="IPR020806">
    <property type="entry name" value="PKS_PP-bd"/>
</dbReference>
<dbReference type="InterPro" id="IPR006162">
    <property type="entry name" value="Ppantetheine_attach_site"/>
</dbReference>
<dbReference type="PANTHER" id="PTHR43775">
    <property type="entry name" value="FATTY ACID SYNTHASE"/>
    <property type="match status" value="1"/>
</dbReference>
<dbReference type="InterPro" id="IPR013968">
    <property type="entry name" value="PKS_KR"/>
</dbReference>
<dbReference type="SUPFAM" id="SSF47336">
    <property type="entry name" value="ACP-like"/>
    <property type="match status" value="1"/>
</dbReference>
<dbReference type="PROSITE" id="PS00012">
    <property type="entry name" value="PHOSPHOPANTETHEINE"/>
    <property type="match status" value="1"/>
</dbReference>
<dbReference type="InterPro" id="IPR036736">
    <property type="entry name" value="ACP-like_sf"/>
</dbReference>
<evidence type="ECO:0000313" key="7">
    <source>
        <dbReference type="Proteomes" id="UP001596321"/>
    </source>
</evidence>
<dbReference type="Pfam" id="PF00550">
    <property type="entry name" value="PP-binding"/>
    <property type="match status" value="1"/>
</dbReference>
<evidence type="ECO:0000313" key="6">
    <source>
        <dbReference type="EMBL" id="MFC6500291.1"/>
    </source>
</evidence>
<keyword evidence="4" id="KW-0511">Multifunctional enzyme</keyword>
<feature type="domain" description="Carrier" evidence="5">
    <location>
        <begin position="363"/>
        <end position="438"/>
    </location>
</feature>
<evidence type="ECO:0000256" key="2">
    <source>
        <dbReference type="ARBA" id="ARBA00022553"/>
    </source>
</evidence>
<keyword evidence="7" id="KW-1185">Reference proteome</keyword>
<gene>
    <name evidence="6" type="ORF">ACFQFF_01305</name>
</gene>
<dbReference type="SMART" id="SM00823">
    <property type="entry name" value="PKS_PP"/>
    <property type="match status" value="1"/>
</dbReference>
<evidence type="ECO:0000256" key="1">
    <source>
        <dbReference type="ARBA" id="ARBA00022450"/>
    </source>
</evidence>
<dbReference type="SMART" id="SM00822">
    <property type="entry name" value="PKS_KR"/>
    <property type="match status" value="1"/>
</dbReference>
<dbReference type="RefSeq" id="WP_386453768.1">
    <property type="nucleotide sequence ID" value="NZ_JBHSUW010000001.1"/>
</dbReference>
<dbReference type="InterPro" id="IPR036291">
    <property type="entry name" value="NAD(P)-bd_dom_sf"/>
</dbReference>
<dbReference type="CDD" id="cd08952">
    <property type="entry name" value="KR_1_SDR_x"/>
    <property type="match status" value="1"/>
</dbReference>
<dbReference type="SUPFAM" id="SSF51735">
    <property type="entry name" value="NAD(P)-binding Rossmann-fold domains"/>
    <property type="match status" value="2"/>
</dbReference>
<comment type="caution">
    <text evidence="6">The sequence shown here is derived from an EMBL/GenBank/DDBJ whole genome shotgun (WGS) entry which is preliminary data.</text>
</comment>
<sequence length="531" mass="54813">MAAPLQAAVHGLGRVAALEHPQRWGGTVDLPVTLDGRTAERLAAVLADPEGEDQLAVRPGAVFGRRLAAVRPEAPRDWQPDGTVLITGGTGALGARTARRLAGAGARRLLLLSRSGPDAPGAAELAADLRALGAEPVITACDTADRDALAAVLAQLPEDAPLTGVIHAAGVLDDGVLDGLTPERFATVFRAKVTSALLLDELTRAHEPEVFALFSSASAAVGNPGQGTYAAANAVLDALAERRRAEGLAATSVAYGAWDGEGMAGGERAAALARRTGVRPLDPDLAVLALRQVVTGIDPVAVVADVDPDRFARAFTSVRPSRLLAEMPSHAALAAPDGGRDARQSGPALRERLTRLPEGRRAATVLTLVRERAAEVLGHPGTDQVGPDRAFRDLGFDSLGAVELRNQLNAATGLTLSATLVFDHPTPAALAGHILQQLLPSGSGGTSHAATTGDEERAVRAALAGLPLDRLRAGGLLDRLLELAGQTPDAPGAHQDTTAVDDDAYGVSIDAMEIDDLVQAALNAHPDEERD</sequence>
<proteinExistence type="predicted"/>
<dbReference type="Pfam" id="PF08659">
    <property type="entry name" value="KR"/>
    <property type="match status" value="1"/>
</dbReference>
<dbReference type="Gene3D" id="1.10.1200.10">
    <property type="entry name" value="ACP-like"/>
    <property type="match status" value="1"/>
</dbReference>
<dbReference type="SMART" id="SM01294">
    <property type="entry name" value="PKS_PP_betabranch"/>
    <property type="match status" value="1"/>
</dbReference>
<evidence type="ECO:0000259" key="5">
    <source>
        <dbReference type="PROSITE" id="PS50075"/>
    </source>
</evidence>
<accession>A0ABW1XS38</accession>
<dbReference type="Gene3D" id="3.40.50.720">
    <property type="entry name" value="NAD(P)-binding Rossmann-like Domain"/>
    <property type="match status" value="1"/>
</dbReference>
<keyword evidence="1" id="KW-0596">Phosphopantetheine</keyword>
<evidence type="ECO:0000256" key="4">
    <source>
        <dbReference type="ARBA" id="ARBA00023268"/>
    </source>
</evidence>
<name>A0ABW1XS38_STRPL</name>
<reference evidence="7" key="1">
    <citation type="journal article" date="2019" name="Int. J. Syst. Evol. Microbiol.">
        <title>The Global Catalogue of Microorganisms (GCM) 10K type strain sequencing project: providing services to taxonomists for standard genome sequencing and annotation.</title>
        <authorList>
            <consortium name="The Broad Institute Genomics Platform"/>
            <consortium name="The Broad Institute Genome Sequencing Center for Infectious Disease"/>
            <person name="Wu L."/>
            <person name="Ma J."/>
        </authorList>
    </citation>
    <scope>NUCLEOTIDE SEQUENCE [LARGE SCALE GENOMIC DNA]</scope>
    <source>
        <strain evidence="7">JCM 4504</strain>
    </source>
</reference>
<evidence type="ECO:0000256" key="3">
    <source>
        <dbReference type="ARBA" id="ARBA00022679"/>
    </source>
</evidence>